<gene>
    <name evidence="4" type="primary">LTV1</name>
</gene>
<dbReference type="GO" id="GO:0005634">
    <property type="term" value="C:nucleus"/>
    <property type="evidence" value="ECO:0007669"/>
    <property type="project" value="TreeGrafter"/>
</dbReference>
<evidence type="ECO:0000256" key="1">
    <source>
        <dbReference type="ARBA" id="ARBA00009078"/>
    </source>
</evidence>
<evidence type="ECO:0000256" key="3">
    <source>
        <dbReference type="SAM" id="MobiDB-lite"/>
    </source>
</evidence>
<feature type="compositionally biased region" description="Basic and acidic residues" evidence="3">
    <location>
        <begin position="415"/>
        <end position="443"/>
    </location>
</feature>
<feature type="non-terminal residue" evidence="4">
    <location>
        <position position="1"/>
    </location>
</feature>
<evidence type="ECO:0000256" key="2">
    <source>
        <dbReference type="ARBA" id="ARBA00021561"/>
    </source>
</evidence>
<dbReference type="OrthoDB" id="5852896at2759"/>
<organism evidence="4">
    <name type="scientific">Ceratitis capitata</name>
    <name type="common">Mediterranean fruit fly</name>
    <name type="synonym">Tephritis capitata</name>
    <dbReference type="NCBI Taxonomy" id="7213"/>
    <lineage>
        <taxon>Eukaryota</taxon>
        <taxon>Metazoa</taxon>
        <taxon>Ecdysozoa</taxon>
        <taxon>Arthropoda</taxon>
        <taxon>Hexapoda</taxon>
        <taxon>Insecta</taxon>
        <taxon>Pterygota</taxon>
        <taxon>Neoptera</taxon>
        <taxon>Endopterygota</taxon>
        <taxon>Diptera</taxon>
        <taxon>Brachycera</taxon>
        <taxon>Muscomorpha</taxon>
        <taxon>Tephritoidea</taxon>
        <taxon>Tephritidae</taxon>
        <taxon>Ceratitis</taxon>
        <taxon>Ceratitis</taxon>
    </lineage>
</organism>
<proteinExistence type="evidence at transcript level"/>
<dbReference type="PANTHER" id="PTHR21531">
    <property type="entry name" value="LOW-TEMPERATURE VIABILITY PROTEIN LTV1-RELATED"/>
    <property type="match status" value="1"/>
</dbReference>
<dbReference type="PANTHER" id="PTHR21531:SF0">
    <property type="entry name" value="PROTEIN LTV1 HOMOLOG"/>
    <property type="match status" value="1"/>
</dbReference>
<name>W8BXW1_CERCA</name>
<dbReference type="InterPro" id="IPR007307">
    <property type="entry name" value="Ltv1"/>
</dbReference>
<comment type="similarity">
    <text evidence="1">Belongs to the LTV1 family.</text>
</comment>
<feature type="compositionally biased region" description="Acidic residues" evidence="3">
    <location>
        <begin position="218"/>
        <end position="267"/>
    </location>
</feature>
<feature type="region of interest" description="Disordered" evidence="3">
    <location>
        <begin position="415"/>
        <end position="455"/>
    </location>
</feature>
<dbReference type="GO" id="GO:0000056">
    <property type="term" value="P:ribosomal small subunit export from nucleus"/>
    <property type="evidence" value="ECO:0007669"/>
    <property type="project" value="TreeGrafter"/>
</dbReference>
<reference evidence="4" key="2">
    <citation type="journal article" date="2014" name="BMC Genomics">
        <title>A genomic perspective to assessing quality of mass-reared SIT flies used in Mediterranean fruit fly (Ceratitis capitata) eradication in California.</title>
        <authorList>
            <person name="Calla B."/>
            <person name="Hall B."/>
            <person name="Hou S."/>
            <person name="Geib S.M."/>
        </authorList>
    </citation>
    <scope>NUCLEOTIDE SEQUENCE</scope>
</reference>
<dbReference type="AlphaFoldDB" id="W8BXW1"/>
<dbReference type="GO" id="GO:0042274">
    <property type="term" value="P:ribosomal small subunit biogenesis"/>
    <property type="evidence" value="ECO:0007669"/>
    <property type="project" value="InterPro"/>
</dbReference>
<dbReference type="EMBL" id="GAMC01000310">
    <property type="protein sequence ID" value="JAC06246.1"/>
    <property type="molecule type" value="mRNA"/>
</dbReference>
<accession>W8BXW1</accession>
<feature type="region of interest" description="Disordered" evidence="3">
    <location>
        <begin position="218"/>
        <end position="279"/>
    </location>
</feature>
<dbReference type="Pfam" id="PF04180">
    <property type="entry name" value="LTV"/>
    <property type="match status" value="1"/>
</dbReference>
<dbReference type="GO" id="GO:0030688">
    <property type="term" value="C:preribosome, small subunit precursor"/>
    <property type="evidence" value="ECO:0007669"/>
    <property type="project" value="TreeGrafter"/>
</dbReference>
<protein>
    <recommendedName>
        <fullName evidence="2">Protein LTV1 homolog</fullName>
    </recommendedName>
</protein>
<sequence>TFCIFILFFFALLRLGTCVLLSIHNKKFILRLHFIHIDRHKMGKGKKAFIDRKKAVTFHLVHRSQHDPLVADDTAPQRVLVEAVSQNQAKATANPADLAKRREEQQKFGIFYDDDYDYLQHLKKPEQEVVWEYVENPNHARKRIDEGKVTTPPKLALPSSVFASEFEEDEGMLNRAAIVPGPRPDWDPDVVAALDEDFDFDNEENVLEDDFVVKAMAEGDDDGDDEYEDDDSEEEGLSDVDEENEEKDFDSDDLNGSDDDEEDDEELMDRLGPLLRDRRFNDEETKSRFTEYSMSSSVIRRNEQLTLLDDRFEHFYATYDDPELGDLACEEIEGDWDQKHRVLMACYREHKRGKRVEPYKKEWDRERVDKYRNIVEGEQDPNEELIEIEMNDDKQKKWDCESVLSTYSNIYNHPKLIEEPTRRSRRSSKAESSDGPSKIEIDPKTGLPTNVLRNGDNNQLTEKALAKLDNGAFSSGGPKSLCNKSLISTLSVLSIRPKDETPEEKRERKRLLKEYRLERRIERKANTEAFKEEKKRQTHVKINQNCNQQGSKIV</sequence>
<dbReference type="GO" id="GO:0005829">
    <property type="term" value="C:cytosol"/>
    <property type="evidence" value="ECO:0007669"/>
    <property type="project" value="TreeGrafter"/>
</dbReference>
<evidence type="ECO:0000313" key="4">
    <source>
        <dbReference type="EMBL" id="JAC06246.1"/>
    </source>
</evidence>
<reference evidence="4" key="1">
    <citation type="submission" date="2013-07" db="EMBL/GenBank/DDBJ databases">
        <authorList>
            <person name="Geib S."/>
        </authorList>
    </citation>
    <scope>NUCLEOTIDE SEQUENCE</scope>
</reference>